<dbReference type="Proteomes" id="UP000789901">
    <property type="component" value="Unassembled WGS sequence"/>
</dbReference>
<feature type="non-terminal residue" evidence="3">
    <location>
        <position position="121"/>
    </location>
</feature>
<reference evidence="3 4" key="1">
    <citation type="submission" date="2021-06" db="EMBL/GenBank/DDBJ databases">
        <authorList>
            <person name="Kallberg Y."/>
            <person name="Tangrot J."/>
            <person name="Rosling A."/>
        </authorList>
    </citation>
    <scope>NUCLEOTIDE SEQUENCE [LARGE SCALE GENOMIC DNA]</scope>
    <source>
        <strain evidence="3 4">120-4 pot B 10/14</strain>
    </source>
</reference>
<keyword evidence="4" id="KW-1185">Reference proteome</keyword>
<keyword evidence="1" id="KW-0489">Methyltransferase</keyword>
<dbReference type="InterPro" id="IPR029063">
    <property type="entry name" value="SAM-dependent_MTases_sf"/>
</dbReference>
<dbReference type="CDD" id="cd02440">
    <property type="entry name" value="AdoMet_MTases"/>
    <property type="match status" value="1"/>
</dbReference>
<evidence type="ECO:0000256" key="1">
    <source>
        <dbReference type="ARBA" id="ARBA00022603"/>
    </source>
</evidence>
<dbReference type="InterPro" id="IPR050602">
    <property type="entry name" value="Malonyl-ACP_OMT"/>
</dbReference>
<protein>
    <submittedName>
        <fullName evidence="3">39461_t:CDS:1</fullName>
    </submittedName>
</protein>
<accession>A0ABN7VJT5</accession>
<gene>
    <name evidence="3" type="ORF">GMARGA_LOCUS19506</name>
</gene>
<proteinExistence type="predicted"/>
<dbReference type="SUPFAM" id="SSF53335">
    <property type="entry name" value="S-adenosyl-L-methionine-dependent methyltransferases"/>
    <property type="match status" value="1"/>
</dbReference>
<dbReference type="PANTHER" id="PTHR13090">
    <property type="entry name" value="ARGININE-HYDROXYLASE NDUFAF5, MITOCHONDRIAL"/>
    <property type="match status" value="1"/>
</dbReference>
<dbReference type="EMBL" id="CAJVQB010016321">
    <property type="protein sequence ID" value="CAG8779361.1"/>
    <property type="molecule type" value="Genomic_DNA"/>
</dbReference>
<dbReference type="PANTHER" id="PTHR13090:SF1">
    <property type="entry name" value="ARGININE-HYDROXYLASE NDUFAF5, MITOCHONDRIAL"/>
    <property type="match status" value="1"/>
</dbReference>
<evidence type="ECO:0000313" key="3">
    <source>
        <dbReference type="EMBL" id="CAG8779361.1"/>
    </source>
</evidence>
<keyword evidence="2" id="KW-0808">Transferase</keyword>
<sequence>MRSILFYQLIKPRIFLRTYASSQKSQVSAFTVFDRKAKKLQRNRAALDIETSKQVDYLKDEVAHRLVDRLLDIKRNYDTIVDLGCGCGHIIKYMDRDISKKLLMCDISEKMLERDKNIKYD</sequence>
<dbReference type="Gene3D" id="3.40.50.150">
    <property type="entry name" value="Vaccinia Virus protein VP39"/>
    <property type="match status" value="1"/>
</dbReference>
<evidence type="ECO:0000256" key="2">
    <source>
        <dbReference type="ARBA" id="ARBA00022679"/>
    </source>
</evidence>
<comment type="caution">
    <text evidence="3">The sequence shown here is derived from an EMBL/GenBank/DDBJ whole genome shotgun (WGS) entry which is preliminary data.</text>
</comment>
<organism evidence="3 4">
    <name type="scientific">Gigaspora margarita</name>
    <dbReference type="NCBI Taxonomy" id="4874"/>
    <lineage>
        <taxon>Eukaryota</taxon>
        <taxon>Fungi</taxon>
        <taxon>Fungi incertae sedis</taxon>
        <taxon>Mucoromycota</taxon>
        <taxon>Glomeromycotina</taxon>
        <taxon>Glomeromycetes</taxon>
        <taxon>Diversisporales</taxon>
        <taxon>Gigasporaceae</taxon>
        <taxon>Gigaspora</taxon>
    </lineage>
</organism>
<name>A0ABN7VJT5_GIGMA</name>
<evidence type="ECO:0000313" key="4">
    <source>
        <dbReference type="Proteomes" id="UP000789901"/>
    </source>
</evidence>